<dbReference type="AlphaFoldDB" id="A1ZJM6"/>
<proteinExistence type="predicted"/>
<dbReference type="PROSITE" id="PS51257">
    <property type="entry name" value="PROKAR_LIPOPROTEIN"/>
    <property type="match status" value="1"/>
</dbReference>
<feature type="domain" description="DUF4476" evidence="2">
    <location>
        <begin position="37"/>
        <end position="126"/>
    </location>
</feature>
<dbReference type="EMBL" id="AAWS01000011">
    <property type="protein sequence ID" value="EAY29329.1"/>
    <property type="molecule type" value="Genomic_DNA"/>
</dbReference>
<keyword evidence="4" id="KW-1185">Reference proteome</keyword>
<evidence type="ECO:0000313" key="4">
    <source>
        <dbReference type="Proteomes" id="UP000004095"/>
    </source>
</evidence>
<dbReference type="Proteomes" id="UP000004095">
    <property type="component" value="Unassembled WGS sequence"/>
</dbReference>
<keyword evidence="1" id="KW-0732">Signal</keyword>
<evidence type="ECO:0000313" key="3">
    <source>
        <dbReference type="EMBL" id="EAY29329.1"/>
    </source>
</evidence>
<evidence type="ECO:0000259" key="2">
    <source>
        <dbReference type="Pfam" id="PF14771"/>
    </source>
</evidence>
<feature type="signal peptide" evidence="1">
    <location>
        <begin position="1"/>
        <end position="22"/>
    </location>
</feature>
<dbReference type="Pfam" id="PF14771">
    <property type="entry name" value="DUF4476"/>
    <property type="match status" value="1"/>
</dbReference>
<dbReference type="RefSeq" id="WP_002696303.1">
    <property type="nucleotide sequence ID" value="NZ_AAWS01000011.1"/>
</dbReference>
<evidence type="ECO:0000256" key="1">
    <source>
        <dbReference type="SAM" id="SignalP"/>
    </source>
</evidence>
<protein>
    <submittedName>
        <fullName evidence="3">Lipoprotein, putative</fullName>
    </submittedName>
</protein>
<organism evidence="3 4">
    <name type="scientific">Microscilla marina ATCC 23134</name>
    <dbReference type="NCBI Taxonomy" id="313606"/>
    <lineage>
        <taxon>Bacteria</taxon>
        <taxon>Pseudomonadati</taxon>
        <taxon>Bacteroidota</taxon>
        <taxon>Cytophagia</taxon>
        <taxon>Cytophagales</taxon>
        <taxon>Microscillaceae</taxon>
        <taxon>Microscilla</taxon>
    </lineage>
</organism>
<accession>A1ZJM6</accession>
<reference evidence="3 4" key="1">
    <citation type="submission" date="2007-01" db="EMBL/GenBank/DDBJ databases">
        <authorList>
            <person name="Haygood M."/>
            <person name="Podell S."/>
            <person name="Anderson C."/>
            <person name="Hopkinson B."/>
            <person name="Roe K."/>
            <person name="Barbeau K."/>
            <person name="Gaasterland T."/>
            <person name="Ferriera S."/>
            <person name="Johnson J."/>
            <person name="Kravitz S."/>
            <person name="Beeson K."/>
            <person name="Sutton G."/>
            <person name="Rogers Y.-H."/>
            <person name="Friedman R."/>
            <person name="Frazier M."/>
            <person name="Venter J.C."/>
        </authorList>
    </citation>
    <scope>NUCLEOTIDE SEQUENCE [LARGE SCALE GENOMIC DNA]</scope>
    <source>
        <strain evidence="3 4">ATCC 23134</strain>
    </source>
</reference>
<dbReference type="InterPro" id="IPR028011">
    <property type="entry name" value="DUF4476"/>
</dbReference>
<gene>
    <name evidence="3" type="ORF">M23134_01385</name>
</gene>
<feature type="chain" id="PRO_5002642238" evidence="1">
    <location>
        <begin position="23"/>
        <end position="130"/>
    </location>
</feature>
<name>A1ZJM6_MICM2</name>
<sequence>MKHLIKTGFLALALLACIEAVGLGQLVHAQKCAKPLSEATFNTHKQQLQQESFEEERMTMATSFIKQKQCIKVSQIKTVIQLFNFEDNKLEFAKLAYNYVHDPENYREIVSLFTYSSTRKTLARYINKRK</sequence>
<keyword evidence="3" id="KW-0449">Lipoprotein</keyword>
<comment type="caution">
    <text evidence="3">The sequence shown here is derived from an EMBL/GenBank/DDBJ whole genome shotgun (WGS) entry which is preliminary data.</text>
</comment>
<dbReference type="OrthoDB" id="877750at2"/>